<dbReference type="PANTHER" id="PTHR10217">
    <property type="entry name" value="VOLTAGE AND LIGAND GATED POTASSIUM CHANNEL"/>
    <property type="match status" value="1"/>
</dbReference>
<dbReference type="CDD" id="cd00038">
    <property type="entry name" value="CAP_ED"/>
    <property type="match status" value="1"/>
</dbReference>
<dbReference type="GO" id="GO:0005886">
    <property type="term" value="C:plasma membrane"/>
    <property type="evidence" value="ECO:0007669"/>
    <property type="project" value="UniProtKB-SubCell"/>
</dbReference>
<dbReference type="PRINTS" id="PR01470">
    <property type="entry name" value="ERGCHANNEL"/>
</dbReference>
<evidence type="ECO:0000256" key="10">
    <source>
        <dbReference type="ARBA" id="ARBA00023065"/>
    </source>
</evidence>
<evidence type="ECO:0000256" key="3">
    <source>
        <dbReference type="ARBA" id="ARBA00022475"/>
    </source>
</evidence>
<evidence type="ECO:0000256" key="12">
    <source>
        <dbReference type="ARBA" id="ARBA00023303"/>
    </source>
</evidence>
<dbReference type="Gene3D" id="1.10.287.70">
    <property type="match status" value="1"/>
</dbReference>
<dbReference type="PRINTS" id="PR01463">
    <property type="entry name" value="EAGCHANLFMLY"/>
</dbReference>
<dbReference type="Pfam" id="PF00520">
    <property type="entry name" value="Ion_trans"/>
    <property type="match status" value="1"/>
</dbReference>
<accession>A0AA36B780</accession>
<keyword evidence="5 14" id="KW-0812">Transmembrane</keyword>
<keyword evidence="6" id="KW-0631">Potassium channel</keyword>
<dbReference type="SUPFAM" id="SSF51206">
    <property type="entry name" value="cAMP-binding domain-like"/>
    <property type="match status" value="1"/>
</dbReference>
<dbReference type="InterPro" id="IPR000595">
    <property type="entry name" value="cNMP-bd_dom"/>
</dbReference>
<dbReference type="FunFam" id="1.10.287.70:FF:000275">
    <property type="entry name" value="Potassium voltage-gated channel subfamily H member 8"/>
    <property type="match status" value="1"/>
</dbReference>
<dbReference type="Pfam" id="PF00027">
    <property type="entry name" value="cNMP_binding"/>
    <property type="match status" value="1"/>
</dbReference>
<feature type="region of interest" description="Disordered" evidence="13">
    <location>
        <begin position="36"/>
        <end position="65"/>
    </location>
</feature>
<organism evidence="16 17">
    <name type="scientific">Octopus vulgaris</name>
    <name type="common">Common octopus</name>
    <dbReference type="NCBI Taxonomy" id="6645"/>
    <lineage>
        <taxon>Eukaryota</taxon>
        <taxon>Metazoa</taxon>
        <taxon>Spiralia</taxon>
        <taxon>Lophotrochozoa</taxon>
        <taxon>Mollusca</taxon>
        <taxon>Cephalopoda</taxon>
        <taxon>Coleoidea</taxon>
        <taxon>Octopodiformes</taxon>
        <taxon>Octopoda</taxon>
        <taxon>Incirrata</taxon>
        <taxon>Octopodidae</taxon>
        <taxon>Octopus</taxon>
    </lineage>
</organism>
<dbReference type="InterPro" id="IPR003938">
    <property type="entry name" value="K_chnl_volt-dep_EAG/ELK/ERG"/>
</dbReference>
<evidence type="ECO:0000256" key="14">
    <source>
        <dbReference type="SAM" id="Phobius"/>
    </source>
</evidence>
<dbReference type="AlphaFoldDB" id="A0AA36B780"/>
<evidence type="ECO:0000256" key="5">
    <source>
        <dbReference type="ARBA" id="ARBA00022692"/>
    </source>
</evidence>
<evidence type="ECO:0000256" key="8">
    <source>
        <dbReference type="ARBA" id="ARBA00022958"/>
    </source>
</evidence>
<feature type="compositionally biased region" description="Basic and acidic residues" evidence="13">
    <location>
        <begin position="749"/>
        <end position="759"/>
    </location>
</feature>
<keyword evidence="4" id="KW-0633">Potassium transport</keyword>
<feature type="transmembrane region" description="Helical" evidence="14">
    <location>
        <begin position="232"/>
        <end position="259"/>
    </location>
</feature>
<feature type="transmembrane region" description="Helical" evidence="14">
    <location>
        <begin position="88"/>
        <end position="109"/>
    </location>
</feature>
<evidence type="ECO:0000256" key="2">
    <source>
        <dbReference type="ARBA" id="ARBA00022448"/>
    </source>
</evidence>
<feature type="compositionally biased region" description="Basic and acidic residues" evidence="13">
    <location>
        <begin position="639"/>
        <end position="654"/>
    </location>
</feature>
<keyword evidence="2" id="KW-0813">Transport</keyword>
<dbReference type="InterPro" id="IPR018490">
    <property type="entry name" value="cNMP-bd_dom_sf"/>
</dbReference>
<keyword evidence="8" id="KW-0630">Potassium</keyword>
<feature type="transmembrane region" description="Helical" evidence="14">
    <location>
        <begin position="327"/>
        <end position="347"/>
    </location>
</feature>
<dbReference type="SUPFAM" id="SSF81324">
    <property type="entry name" value="Voltage-gated potassium channels"/>
    <property type="match status" value="1"/>
</dbReference>
<dbReference type="GO" id="GO:0005242">
    <property type="term" value="F:inward rectifier potassium channel activity"/>
    <property type="evidence" value="ECO:0007669"/>
    <property type="project" value="TreeGrafter"/>
</dbReference>
<comment type="subcellular location">
    <subcellularLocation>
        <location evidence="1">Cell membrane</location>
        <topology evidence="1">Multi-pass membrane protein</topology>
    </subcellularLocation>
</comment>
<evidence type="ECO:0000259" key="15">
    <source>
        <dbReference type="PROSITE" id="PS50042"/>
    </source>
</evidence>
<proteinExistence type="predicted"/>
<dbReference type="Proteomes" id="UP001162480">
    <property type="component" value="Chromosome 9"/>
</dbReference>
<keyword evidence="11 14" id="KW-0472">Membrane</keyword>
<evidence type="ECO:0000256" key="1">
    <source>
        <dbReference type="ARBA" id="ARBA00004651"/>
    </source>
</evidence>
<sequence length="781" mass="87919">MKFLIKAKNKIIMLKVLKELRGKSAFRPISEEAAKLRAARDRRESNKQDKSDEESRSLVEPEPSKRQQSTQMKFIILHYSPFKAVWDWIILLLVLYTAVFTPYSAAFLLNEDEIRMKLNRDAATRLKNAETSKADPLVIIDLLVDIMFIADILINFRTTFLQNGEVASDPQLIAKHYVKGWFLIDAIAAIPFDLLLFGSGTSDTMTITGVLKTARLLRLLRVLRRIEQFAEYGAAVLLLLMVSFTLIGHWLACIFYAIANMERPHLKAKVGWLDNLAQTLNEPYLPNDTTSGPSIRTKYLTALYFTFTSLTSIGFGNVAPNTNAEKIFSIFAMLLGSLLSAAIFGNVSSIMLRLYQGTEEYNEKTESIKEFINFHHLPKSLANRLQESFQHTWSYTNGIDMMSVLKGFPECLQADICLHLNRNLLNNAAAFKNASEGCLRVLSMKFRSTHAPPGDTLIHPGDILHSIYFIASGSIEISKDDIVMAILGKHDIFGGDIRDKGPEGKALYTVRPLSYCDINKIDIAELKEILRTYPEFAGDFLLKFQLTFDLEKGTLAQIKTKGKVEDETLRFIRQKRPRLQCKRRNEINDGRTASRQRLGSKRNSIADRRRPSDVSCLSGSDDDDGVGIVELSAEKASRDMIDASSELDTKKRESISSIAGPSPLDSSGTSYTPKSSSSAGPMNKFVGLDFEIHHYPEKGNIQSLNDIDLRLENINQRMHNFENELCNTVDAILEILGHKPTVGRECEMVHSGPRMEKPARQKGVRTIRSPSEGELHTFHKQ</sequence>
<dbReference type="InterPro" id="IPR005821">
    <property type="entry name" value="Ion_trans_dom"/>
</dbReference>
<dbReference type="InterPro" id="IPR050818">
    <property type="entry name" value="KCNH_animal-type"/>
</dbReference>
<dbReference type="InterPro" id="IPR014710">
    <property type="entry name" value="RmlC-like_jellyroll"/>
</dbReference>
<keyword evidence="3" id="KW-1003">Cell membrane</keyword>
<dbReference type="InterPro" id="IPR003967">
    <property type="entry name" value="K_chnl_volt-dep_ERG"/>
</dbReference>
<name>A0AA36B780_OCTVU</name>
<evidence type="ECO:0000256" key="4">
    <source>
        <dbReference type="ARBA" id="ARBA00022538"/>
    </source>
</evidence>
<feature type="region of interest" description="Disordered" evidence="13">
    <location>
        <begin position="749"/>
        <end position="781"/>
    </location>
</feature>
<dbReference type="Gene3D" id="2.60.120.10">
    <property type="entry name" value="Jelly Rolls"/>
    <property type="match status" value="1"/>
</dbReference>
<reference evidence="16" key="1">
    <citation type="submission" date="2023-08" db="EMBL/GenBank/DDBJ databases">
        <authorList>
            <person name="Alioto T."/>
            <person name="Alioto T."/>
            <person name="Gomez Garrido J."/>
        </authorList>
    </citation>
    <scope>NUCLEOTIDE SEQUENCE</scope>
</reference>
<keyword evidence="7" id="KW-0851">Voltage-gated channel</keyword>
<feature type="compositionally biased region" description="Low complexity" evidence="13">
    <location>
        <begin position="666"/>
        <end position="679"/>
    </location>
</feature>
<keyword evidence="17" id="KW-1185">Reference proteome</keyword>
<feature type="transmembrane region" description="Helical" evidence="14">
    <location>
        <begin position="299"/>
        <end position="315"/>
    </location>
</feature>
<evidence type="ECO:0000313" key="16">
    <source>
        <dbReference type="EMBL" id="CAI9728411.1"/>
    </source>
</evidence>
<keyword evidence="12" id="KW-0407">Ion channel</keyword>
<feature type="compositionally biased region" description="Basic and acidic residues" evidence="13">
    <location>
        <begin position="771"/>
        <end position="781"/>
    </location>
</feature>
<dbReference type="GO" id="GO:0042391">
    <property type="term" value="P:regulation of membrane potential"/>
    <property type="evidence" value="ECO:0007669"/>
    <property type="project" value="TreeGrafter"/>
</dbReference>
<dbReference type="SMART" id="SM00100">
    <property type="entry name" value="cNMP"/>
    <property type="match status" value="1"/>
</dbReference>
<dbReference type="PANTHER" id="PTHR10217:SF548">
    <property type="entry name" value="GH12235P"/>
    <property type="match status" value="1"/>
</dbReference>
<feature type="region of interest" description="Disordered" evidence="13">
    <location>
        <begin position="639"/>
        <end position="679"/>
    </location>
</feature>
<keyword evidence="9 14" id="KW-1133">Transmembrane helix</keyword>
<dbReference type="GO" id="GO:0034702">
    <property type="term" value="C:monoatomic ion channel complex"/>
    <property type="evidence" value="ECO:0007669"/>
    <property type="project" value="UniProtKB-KW"/>
</dbReference>
<feature type="region of interest" description="Disordered" evidence="13">
    <location>
        <begin position="582"/>
        <end position="621"/>
    </location>
</feature>
<feature type="domain" description="Cyclic nucleotide-binding" evidence="15">
    <location>
        <begin position="430"/>
        <end position="494"/>
    </location>
</feature>
<dbReference type="EMBL" id="OX597822">
    <property type="protein sequence ID" value="CAI9728411.1"/>
    <property type="molecule type" value="Genomic_DNA"/>
</dbReference>
<keyword evidence="10" id="KW-0406">Ion transport</keyword>
<evidence type="ECO:0000256" key="11">
    <source>
        <dbReference type="ARBA" id="ARBA00023136"/>
    </source>
</evidence>
<evidence type="ECO:0000256" key="6">
    <source>
        <dbReference type="ARBA" id="ARBA00022826"/>
    </source>
</evidence>
<feature type="compositionally biased region" description="Polar residues" evidence="13">
    <location>
        <begin position="591"/>
        <end position="603"/>
    </location>
</feature>
<evidence type="ECO:0000256" key="9">
    <source>
        <dbReference type="ARBA" id="ARBA00022989"/>
    </source>
</evidence>
<gene>
    <name evidence="16" type="ORF">OCTVUL_1B008854</name>
</gene>
<dbReference type="PROSITE" id="PS50042">
    <property type="entry name" value="CNMP_BINDING_3"/>
    <property type="match status" value="1"/>
</dbReference>
<evidence type="ECO:0000256" key="13">
    <source>
        <dbReference type="SAM" id="MobiDB-lite"/>
    </source>
</evidence>
<protein>
    <submittedName>
        <fullName evidence="16">Potassium voltage-gated channel subfamily H member 7-like isoform X2</fullName>
    </submittedName>
</protein>
<evidence type="ECO:0000256" key="7">
    <source>
        <dbReference type="ARBA" id="ARBA00022882"/>
    </source>
</evidence>
<evidence type="ECO:0000313" key="17">
    <source>
        <dbReference type="Proteomes" id="UP001162480"/>
    </source>
</evidence>
<dbReference type="Gene3D" id="1.10.1200.260">
    <property type="match status" value="1"/>
</dbReference>